<dbReference type="RefSeq" id="WP_103566506.1">
    <property type="nucleotide sequence ID" value="NZ_MTBP01000005.1"/>
</dbReference>
<dbReference type="Proteomes" id="UP000242367">
    <property type="component" value="Unassembled WGS sequence"/>
</dbReference>
<organism evidence="3 4">
    <name type="scientific">Actinomadura rubteroloni</name>
    <dbReference type="NCBI Taxonomy" id="1926885"/>
    <lineage>
        <taxon>Bacteria</taxon>
        <taxon>Bacillati</taxon>
        <taxon>Actinomycetota</taxon>
        <taxon>Actinomycetes</taxon>
        <taxon>Streptosporangiales</taxon>
        <taxon>Thermomonosporaceae</taxon>
        <taxon>Actinomadura</taxon>
    </lineage>
</organism>
<gene>
    <name evidence="3" type="ORF">BTM25_55760</name>
</gene>
<feature type="domain" description="Serine aminopeptidase S33" evidence="2">
    <location>
        <begin position="19"/>
        <end position="131"/>
    </location>
</feature>
<reference evidence="3 4" key="1">
    <citation type="journal article" date="2017" name="Chemistry">
        <title>Isolation, Biosynthesis and Chemical Modifications of Rubterolones A-F: Rare Tropolone Alkaloids from Actinomadura sp. 5-2.</title>
        <authorList>
            <person name="Guo H."/>
            <person name="Benndorf R."/>
            <person name="Leichnitz D."/>
            <person name="Klassen J.L."/>
            <person name="Vollmers J."/>
            <person name="Gorls H."/>
            <person name="Steinacker M."/>
            <person name="Weigel C."/>
            <person name="Dahse H.M."/>
            <person name="Kaster A.K."/>
            <person name="de Beer Z.W."/>
            <person name="Poulsen M."/>
            <person name="Beemelmanns C."/>
        </authorList>
    </citation>
    <scope>NUCLEOTIDE SEQUENCE [LARGE SCALE GENOMIC DNA]</scope>
    <source>
        <strain evidence="3 4">5-2</strain>
    </source>
</reference>
<comment type="caution">
    <text evidence="3">The sequence shown here is derived from an EMBL/GenBank/DDBJ whole genome shotgun (WGS) entry which is preliminary data.</text>
</comment>
<protein>
    <submittedName>
        <fullName evidence="3">Alpha/beta hydrolase family protein</fullName>
    </submittedName>
</protein>
<dbReference type="InterPro" id="IPR013595">
    <property type="entry name" value="Pept_S33_TAP-like_C"/>
</dbReference>
<dbReference type="AlphaFoldDB" id="A0A2P4UC62"/>
<keyword evidence="3" id="KW-0378">Hydrolase</keyword>
<evidence type="ECO:0000259" key="1">
    <source>
        <dbReference type="Pfam" id="PF08386"/>
    </source>
</evidence>
<dbReference type="GO" id="GO:0016787">
    <property type="term" value="F:hydrolase activity"/>
    <property type="evidence" value="ECO:0007669"/>
    <property type="project" value="UniProtKB-KW"/>
</dbReference>
<evidence type="ECO:0000259" key="2">
    <source>
        <dbReference type="Pfam" id="PF12146"/>
    </source>
</evidence>
<name>A0A2P4UC62_9ACTN</name>
<sequence length="209" mass="22292">MLSEPAPRLSVRARRGGVSAVVLVLHGGREHSRAPASFRQPAALRMAPFAWTLAADGRRHGLAVWTLGYRFRGWNGADASPVADARWALERVAAAHPGVPVVLVGHSMGARTALRVAGAEQVRGVAALGAWVPRDEPVEQLAGRRVLFVHGTGDRTTPISGARRYADRARDVADVRFVEVPGEGHAMLRRPGLWHRAVSAFALSCAAAG</sequence>
<dbReference type="EMBL" id="MTBP01000005">
    <property type="protein sequence ID" value="POM22626.1"/>
    <property type="molecule type" value="Genomic_DNA"/>
</dbReference>
<dbReference type="Pfam" id="PF12146">
    <property type="entry name" value="Hydrolase_4"/>
    <property type="match status" value="1"/>
</dbReference>
<accession>A0A2P4UC62</accession>
<proteinExistence type="predicted"/>
<evidence type="ECO:0000313" key="4">
    <source>
        <dbReference type="Proteomes" id="UP000242367"/>
    </source>
</evidence>
<dbReference type="InterPro" id="IPR022742">
    <property type="entry name" value="Hydrolase_4"/>
</dbReference>
<dbReference type="Gene3D" id="3.40.50.1820">
    <property type="entry name" value="alpha/beta hydrolase"/>
    <property type="match status" value="1"/>
</dbReference>
<feature type="domain" description="Peptidase S33 tripeptidyl aminopeptidase-like C-terminal" evidence="1">
    <location>
        <begin position="134"/>
        <end position="189"/>
    </location>
</feature>
<dbReference type="SUPFAM" id="SSF53474">
    <property type="entry name" value="alpha/beta-Hydrolases"/>
    <property type="match status" value="1"/>
</dbReference>
<evidence type="ECO:0000313" key="3">
    <source>
        <dbReference type="EMBL" id="POM22626.1"/>
    </source>
</evidence>
<keyword evidence="4" id="KW-1185">Reference proteome</keyword>
<dbReference type="Pfam" id="PF08386">
    <property type="entry name" value="Abhydrolase_4"/>
    <property type="match status" value="1"/>
</dbReference>
<dbReference type="InterPro" id="IPR029058">
    <property type="entry name" value="AB_hydrolase_fold"/>
</dbReference>